<accession>A0ABR6EWJ3</accession>
<organism evidence="3 4">
    <name type="scientific">Pedobacter gandavensis</name>
    <dbReference type="NCBI Taxonomy" id="2679963"/>
    <lineage>
        <taxon>Bacteria</taxon>
        <taxon>Pseudomonadati</taxon>
        <taxon>Bacteroidota</taxon>
        <taxon>Sphingobacteriia</taxon>
        <taxon>Sphingobacteriales</taxon>
        <taxon>Sphingobacteriaceae</taxon>
        <taxon>Pedobacter</taxon>
    </lineage>
</organism>
<feature type="domain" description="Anti-sigma K factor RskA C-terminal" evidence="2">
    <location>
        <begin position="114"/>
        <end position="276"/>
    </location>
</feature>
<dbReference type="Pfam" id="PF10099">
    <property type="entry name" value="RskA_C"/>
    <property type="match status" value="1"/>
</dbReference>
<dbReference type="PANTHER" id="PTHR37461:SF1">
    <property type="entry name" value="ANTI-SIGMA-K FACTOR RSKA"/>
    <property type="match status" value="1"/>
</dbReference>
<name>A0ABR6EWJ3_9SPHI</name>
<keyword evidence="1" id="KW-1133">Transmembrane helix</keyword>
<keyword evidence="4" id="KW-1185">Reference proteome</keyword>
<dbReference type="Proteomes" id="UP000636110">
    <property type="component" value="Unassembled WGS sequence"/>
</dbReference>
<reference evidence="3 4" key="1">
    <citation type="submission" date="2019-11" db="EMBL/GenBank/DDBJ databases">
        <title>Description of Pedobacter sp. LMG 31462T.</title>
        <authorList>
            <person name="Carlier A."/>
            <person name="Qi S."/>
            <person name="Vandamme P."/>
        </authorList>
    </citation>
    <scope>NUCLEOTIDE SEQUENCE [LARGE SCALE GENOMIC DNA]</scope>
    <source>
        <strain evidence="3 4">LMG 31462</strain>
    </source>
</reference>
<dbReference type="InterPro" id="IPR018764">
    <property type="entry name" value="RskA_C"/>
</dbReference>
<evidence type="ECO:0000313" key="4">
    <source>
        <dbReference type="Proteomes" id="UP000636110"/>
    </source>
</evidence>
<keyword evidence="1" id="KW-0472">Membrane</keyword>
<evidence type="ECO:0000259" key="2">
    <source>
        <dbReference type="Pfam" id="PF10099"/>
    </source>
</evidence>
<evidence type="ECO:0000256" key="1">
    <source>
        <dbReference type="SAM" id="Phobius"/>
    </source>
</evidence>
<dbReference type="InterPro" id="IPR051474">
    <property type="entry name" value="Anti-sigma-K/W_factor"/>
</dbReference>
<dbReference type="PANTHER" id="PTHR37461">
    <property type="entry name" value="ANTI-SIGMA-K FACTOR RSKA"/>
    <property type="match status" value="1"/>
</dbReference>
<evidence type="ECO:0000313" key="3">
    <source>
        <dbReference type="EMBL" id="MBB2149644.1"/>
    </source>
</evidence>
<sequence length="286" mass="31269">MEEGKAYIESGILELYVLGELTTQEQREVEAMAAKYPEIKKEISAIELAMENYALENAITPSAELERIILEKITPKGKETPVAPTTALLASQQSGVLPIHQAGYESKIRTLKFALAACAALLLITGIALYSAHTELDTAKNQIIALNQDKQRFATTVNYLEGTNKELQTIADMPADPDWKIVRLAGTEMDPEAKMTVYWHTSGRHVMLDNTKMGLPKNDDAHQYQLWALVKGKPVDLGVFDVNADSSHILLKMKEIAGADAFAVTLEKRGGSAAPTMDQMIAKGGV</sequence>
<comment type="caution">
    <text evidence="3">The sequence shown here is derived from an EMBL/GenBank/DDBJ whole genome shotgun (WGS) entry which is preliminary data.</text>
</comment>
<dbReference type="RefSeq" id="WP_182957463.1">
    <property type="nucleotide sequence ID" value="NZ_WNXC01000003.1"/>
</dbReference>
<protein>
    <recommendedName>
        <fullName evidence="2">Anti-sigma K factor RskA C-terminal domain-containing protein</fullName>
    </recommendedName>
</protein>
<feature type="transmembrane region" description="Helical" evidence="1">
    <location>
        <begin position="113"/>
        <end position="132"/>
    </location>
</feature>
<keyword evidence="1" id="KW-0812">Transmembrane</keyword>
<gene>
    <name evidence="3" type="ORF">GM920_12095</name>
</gene>
<proteinExistence type="predicted"/>
<dbReference type="EMBL" id="WNXC01000003">
    <property type="protein sequence ID" value="MBB2149644.1"/>
    <property type="molecule type" value="Genomic_DNA"/>
</dbReference>